<dbReference type="EMBL" id="JAWWNJ010000026">
    <property type="protein sequence ID" value="KAK7030222.1"/>
    <property type="molecule type" value="Genomic_DNA"/>
</dbReference>
<evidence type="ECO:0000313" key="4">
    <source>
        <dbReference type="Proteomes" id="UP001362999"/>
    </source>
</evidence>
<feature type="compositionally biased region" description="Low complexity" evidence="1">
    <location>
        <begin position="96"/>
        <end position="108"/>
    </location>
</feature>
<keyword evidence="2" id="KW-0472">Membrane</keyword>
<feature type="region of interest" description="Disordered" evidence="1">
    <location>
        <begin position="82"/>
        <end position="159"/>
    </location>
</feature>
<comment type="caution">
    <text evidence="3">The sequence shown here is derived from an EMBL/GenBank/DDBJ whole genome shotgun (WGS) entry which is preliminary data.</text>
</comment>
<proteinExistence type="predicted"/>
<organism evidence="3 4">
    <name type="scientific">Favolaschia claudopus</name>
    <dbReference type="NCBI Taxonomy" id="2862362"/>
    <lineage>
        <taxon>Eukaryota</taxon>
        <taxon>Fungi</taxon>
        <taxon>Dikarya</taxon>
        <taxon>Basidiomycota</taxon>
        <taxon>Agaricomycotina</taxon>
        <taxon>Agaricomycetes</taxon>
        <taxon>Agaricomycetidae</taxon>
        <taxon>Agaricales</taxon>
        <taxon>Marasmiineae</taxon>
        <taxon>Mycenaceae</taxon>
        <taxon>Favolaschia</taxon>
    </lineage>
</organism>
<evidence type="ECO:0000256" key="2">
    <source>
        <dbReference type="SAM" id="Phobius"/>
    </source>
</evidence>
<keyword evidence="2" id="KW-0812">Transmembrane</keyword>
<dbReference type="Proteomes" id="UP001362999">
    <property type="component" value="Unassembled WGS sequence"/>
</dbReference>
<gene>
    <name evidence="3" type="ORF">R3P38DRAFT_3314691</name>
</gene>
<reference evidence="3 4" key="1">
    <citation type="journal article" date="2024" name="J Genomics">
        <title>Draft genome sequencing and assembly of Favolaschia claudopus CIRM-BRFM 2984 isolated from oak limbs.</title>
        <authorList>
            <person name="Navarro D."/>
            <person name="Drula E."/>
            <person name="Chaduli D."/>
            <person name="Cazenave R."/>
            <person name="Ahrendt S."/>
            <person name="Wang J."/>
            <person name="Lipzen A."/>
            <person name="Daum C."/>
            <person name="Barry K."/>
            <person name="Grigoriev I.V."/>
            <person name="Favel A."/>
            <person name="Rosso M.N."/>
            <person name="Martin F."/>
        </authorList>
    </citation>
    <scope>NUCLEOTIDE SEQUENCE [LARGE SCALE GENOMIC DNA]</scope>
    <source>
        <strain evidence="3 4">CIRM-BRFM 2984</strain>
    </source>
</reference>
<keyword evidence="4" id="KW-1185">Reference proteome</keyword>
<accession>A0AAW0BU87</accession>
<evidence type="ECO:0000256" key="1">
    <source>
        <dbReference type="SAM" id="MobiDB-lite"/>
    </source>
</evidence>
<feature type="transmembrane region" description="Helical" evidence="2">
    <location>
        <begin position="28"/>
        <end position="48"/>
    </location>
</feature>
<dbReference type="AlphaFoldDB" id="A0AAW0BU87"/>
<feature type="compositionally biased region" description="Basic and acidic residues" evidence="1">
    <location>
        <begin position="113"/>
        <end position="136"/>
    </location>
</feature>
<keyword evidence="2" id="KW-1133">Transmembrane helix</keyword>
<protein>
    <submittedName>
        <fullName evidence="3">Uncharacterized protein</fullName>
    </submittedName>
</protein>
<evidence type="ECO:0000313" key="3">
    <source>
        <dbReference type="EMBL" id="KAK7030222.1"/>
    </source>
</evidence>
<sequence length="159" mass="17690">MSTSSSAGPLPSSRPLKSSRIHVQPGPLIGGILAVISVIFAFFLWRYLNAWQAKAVMRQQYLANELRAIEKQREALLQVQQQMRGTGASMGEVESDTAAQSSTTTDSAGGIDRTPREQDLERQNELLRQRIRHLEEQQSSDWAWGRSDLPPPGYSEAPI</sequence>
<name>A0AAW0BU87_9AGAR</name>